<dbReference type="Pfam" id="PF01408">
    <property type="entry name" value="GFO_IDH_MocA"/>
    <property type="match status" value="1"/>
</dbReference>
<dbReference type="GO" id="GO:0000166">
    <property type="term" value="F:nucleotide binding"/>
    <property type="evidence" value="ECO:0007669"/>
    <property type="project" value="InterPro"/>
</dbReference>
<dbReference type="PANTHER" id="PTHR43249:SF1">
    <property type="entry name" value="D-GLUCOSIDE 3-DEHYDROGENASE"/>
    <property type="match status" value="1"/>
</dbReference>
<dbReference type="InterPro" id="IPR055170">
    <property type="entry name" value="GFO_IDH_MocA-like_dom"/>
</dbReference>
<sequence>MPMSANRKLKIGLIGLGNIGGHHVNYLSTMDNVELVGVCDINKAKADEVAAKAGTTAYYSHTELFDKSGLEAVIIAVPHYDHTPISIEAFERGLHVLCEKPLAVHVNDANKSIAAYEAAKQSNPDLVFGLMFQERTFPFYMKIKNFIQSGELGQLTRATWIHTDWFRSQRYYDSGDWRATWAGEGGGILTNQCPHTLDMYQWLFGVPAQITGHAHIGKYHHIEVEDEVTAYFEHANGMIGHLIVTTAELPGTNRLEIIGENGKLVYENEKLVFYRNRMSMLKYSMETEGKFERVETWYTEIPVNTKVATGHKVVTEKFVRKVLTGQGELIAHGSEGVNGLQIANGIMLSSFNKQTVNVPIDGDAFESKLQELIKTSKFVKKSAQAEAAATSDFSKSFSV</sequence>
<dbReference type="InterPro" id="IPR000683">
    <property type="entry name" value="Gfo/Idh/MocA-like_OxRdtase_N"/>
</dbReference>
<evidence type="ECO:0000313" key="3">
    <source>
        <dbReference type="EMBL" id="TVY09001.1"/>
    </source>
</evidence>
<dbReference type="Proteomes" id="UP000317036">
    <property type="component" value="Unassembled WGS sequence"/>
</dbReference>
<dbReference type="EMBL" id="VNJI01000018">
    <property type="protein sequence ID" value="TVY09001.1"/>
    <property type="molecule type" value="Genomic_DNA"/>
</dbReference>
<dbReference type="InterPro" id="IPR036291">
    <property type="entry name" value="NAD(P)-bd_dom_sf"/>
</dbReference>
<dbReference type="AlphaFoldDB" id="A0A559KA41"/>
<evidence type="ECO:0000313" key="4">
    <source>
        <dbReference type="Proteomes" id="UP000317036"/>
    </source>
</evidence>
<dbReference type="Gene3D" id="3.40.50.720">
    <property type="entry name" value="NAD(P)-binding Rossmann-like Domain"/>
    <property type="match status" value="1"/>
</dbReference>
<evidence type="ECO:0000259" key="2">
    <source>
        <dbReference type="Pfam" id="PF22725"/>
    </source>
</evidence>
<reference evidence="3 4" key="1">
    <citation type="submission" date="2019-07" db="EMBL/GenBank/DDBJ databases">
        <authorList>
            <person name="Kim J."/>
        </authorList>
    </citation>
    <scope>NUCLEOTIDE SEQUENCE [LARGE SCALE GENOMIC DNA]</scope>
    <source>
        <strain evidence="3 4">JC52</strain>
    </source>
</reference>
<dbReference type="InterPro" id="IPR052515">
    <property type="entry name" value="Gfo/Idh/MocA_Oxidoreductase"/>
</dbReference>
<dbReference type="SUPFAM" id="SSF55347">
    <property type="entry name" value="Glyceraldehyde-3-phosphate dehydrogenase-like, C-terminal domain"/>
    <property type="match status" value="1"/>
</dbReference>
<protein>
    <submittedName>
        <fullName evidence="3">Gfo/Idh/MocA family oxidoreductase</fullName>
    </submittedName>
</protein>
<dbReference type="OrthoDB" id="9815825at2"/>
<dbReference type="Pfam" id="PF22725">
    <property type="entry name" value="GFO_IDH_MocA_C3"/>
    <property type="match status" value="1"/>
</dbReference>
<feature type="domain" description="Gfo/Idh/MocA-like oxidoreductase N-terminal" evidence="1">
    <location>
        <begin position="9"/>
        <end position="119"/>
    </location>
</feature>
<accession>A0A559KA41</accession>
<dbReference type="SUPFAM" id="SSF51735">
    <property type="entry name" value="NAD(P)-binding Rossmann-fold domains"/>
    <property type="match status" value="1"/>
</dbReference>
<keyword evidence="4" id="KW-1185">Reference proteome</keyword>
<comment type="caution">
    <text evidence="3">The sequence shown here is derived from an EMBL/GenBank/DDBJ whole genome shotgun (WGS) entry which is preliminary data.</text>
</comment>
<dbReference type="Gene3D" id="3.30.360.10">
    <property type="entry name" value="Dihydrodipicolinate Reductase, domain 2"/>
    <property type="match status" value="1"/>
</dbReference>
<name>A0A559KA41_9BACL</name>
<organism evidence="3 4">
    <name type="scientific">Paenibacillus cremeus</name>
    <dbReference type="NCBI Taxonomy" id="2163881"/>
    <lineage>
        <taxon>Bacteria</taxon>
        <taxon>Bacillati</taxon>
        <taxon>Bacillota</taxon>
        <taxon>Bacilli</taxon>
        <taxon>Bacillales</taxon>
        <taxon>Paenibacillaceae</taxon>
        <taxon>Paenibacillus</taxon>
    </lineage>
</organism>
<dbReference type="PANTHER" id="PTHR43249">
    <property type="entry name" value="UDP-N-ACETYL-2-AMINO-2-DEOXY-D-GLUCURONATE OXIDASE"/>
    <property type="match status" value="1"/>
</dbReference>
<evidence type="ECO:0000259" key="1">
    <source>
        <dbReference type="Pfam" id="PF01408"/>
    </source>
</evidence>
<proteinExistence type="predicted"/>
<feature type="domain" description="GFO/IDH/MocA-like oxidoreductase" evidence="2">
    <location>
        <begin position="140"/>
        <end position="264"/>
    </location>
</feature>
<gene>
    <name evidence="3" type="ORF">FPZ49_16090</name>
</gene>